<accession>A0A1V4JJM4</accession>
<gene>
    <name evidence="2" type="ORF">AV530_018825</name>
</gene>
<name>A0A1V4JJM4_PATFA</name>
<comment type="caution">
    <text evidence="2">The sequence shown here is derived from an EMBL/GenBank/DDBJ whole genome shotgun (WGS) entry which is preliminary data.</text>
</comment>
<protein>
    <submittedName>
        <fullName evidence="2">Uncharacterized protein</fullName>
    </submittedName>
</protein>
<keyword evidence="3" id="KW-1185">Reference proteome</keyword>
<evidence type="ECO:0000313" key="3">
    <source>
        <dbReference type="Proteomes" id="UP000190648"/>
    </source>
</evidence>
<reference evidence="2 3" key="1">
    <citation type="submission" date="2016-02" db="EMBL/GenBank/DDBJ databases">
        <title>Band-tailed pigeon sequencing and assembly.</title>
        <authorList>
            <person name="Soares A.E."/>
            <person name="Novak B.J."/>
            <person name="Rice E.S."/>
            <person name="O'Connell B."/>
            <person name="Chang D."/>
            <person name="Weber S."/>
            <person name="Shapiro B."/>
        </authorList>
    </citation>
    <scope>NUCLEOTIDE SEQUENCE [LARGE SCALE GENOMIC DNA]</scope>
    <source>
        <strain evidence="2">BTP2013</strain>
        <tissue evidence="2">Blood</tissue>
    </source>
</reference>
<dbReference type="Proteomes" id="UP000190648">
    <property type="component" value="Unassembled WGS sequence"/>
</dbReference>
<feature type="region of interest" description="Disordered" evidence="1">
    <location>
        <begin position="145"/>
        <end position="182"/>
    </location>
</feature>
<dbReference type="AlphaFoldDB" id="A0A1V4JJM4"/>
<organism evidence="2 3">
    <name type="scientific">Patagioenas fasciata monilis</name>
    <dbReference type="NCBI Taxonomy" id="372326"/>
    <lineage>
        <taxon>Eukaryota</taxon>
        <taxon>Metazoa</taxon>
        <taxon>Chordata</taxon>
        <taxon>Craniata</taxon>
        <taxon>Vertebrata</taxon>
        <taxon>Euteleostomi</taxon>
        <taxon>Archelosauria</taxon>
        <taxon>Archosauria</taxon>
        <taxon>Dinosauria</taxon>
        <taxon>Saurischia</taxon>
        <taxon>Theropoda</taxon>
        <taxon>Coelurosauria</taxon>
        <taxon>Aves</taxon>
        <taxon>Neognathae</taxon>
        <taxon>Neoaves</taxon>
        <taxon>Columbimorphae</taxon>
        <taxon>Columbiformes</taxon>
        <taxon>Columbidae</taxon>
        <taxon>Patagioenas</taxon>
    </lineage>
</organism>
<evidence type="ECO:0000256" key="1">
    <source>
        <dbReference type="SAM" id="MobiDB-lite"/>
    </source>
</evidence>
<proteinExistence type="predicted"/>
<dbReference type="EMBL" id="LSYS01007194">
    <property type="protein sequence ID" value="OPJ72392.1"/>
    <property type="molecule type" value="Genomic_DNA"/>
</dbReference>
<feature type="compositionally biased region" description="Basic and acidic residues" evidence="1">
    <location>
        <begin position="145"/>
        <end position="157"/>
    </location>
</feature>
<evidence type="ECO:0000313" key="2">
    <source>
        <dbReference type="EMBL" id="OPJ72392.1"/>
    </source>
</evidence>
<sequence length="182" mass="20712">MDVHQQFLEQCLLYHEMSGCKAVCYVESRTRVAEQFTNCFVAIFVDEEDVLPLLLSCRDMVCCLYIAPSEFTAGLHREDKLHPYKYNVAGAVVTCGFPGVHVLHTRNLWFSYSAHPIDTNTQESFEEQRSLIYVPLMLWKTLAERQSDPQEGKESEPRLSSAENSELCSKVQHVHSPLPGSV</sequence>